<feature type="compositionally biased region" description="Low complexity" evidence="1">
    <location>
        <begin position="307"/>
        <end position="316"/>
    </location>
</feature>
<feature type="compositionally biased region" description="Polar residues" evidence="1">
    <location>
        <begin position="436"/>
        <end position="449"/>
    </location>
</feature>
<reference evidence="3 4" key="1">
    <citation type="submission" date="2020-11" db="EMBL/GenBank/DDBJ databases">
        <title>Kefir isolates.</title>
        <authorList>
            <person name="Marcisauskas S."/>
            <person name="Kim Y."/>
            <person name="Blasche S."/>
        </authorList>
    </citation>
    <scope>NUCLEOTIDE SEQUENCE [LARGE SCALE GENOMIC DNA]</scope>
    <source>
        <strain evidence="3 4">KR</strain>
    </source>
</reference>
<feature type="domain" description="Vps52 coiled-coil" evidence="2">
    <location>
        <begin position="71"/>
        <end position="237"/>
    </location>
</feature>
<dbReference type="PANTHER" id="PTHR14190">
    <property type="entry name" value="SUPPRESSOR OF ACTIN MUTATIONS 2/VACUOLAR PROTEIN SORTING 52"/>
    <property type="match status" value="1"/>
</dbReference>
<dbReference type="GO" id="GO:0042147">
    <property type="term" value="P:retrograde transport, endosome to Golgi"/>
    <property type="evidence" value="ECO:0007669"/>
    <property type="project" value="TreeGrafter"/>
</dbReference>
<organism evidence="3 4">
    <name type="scientific">Rhodotorula mucilaginosa</name>
    <name type="common">Yeast</name>
    <name type="synonym">Rhodotorula rubra</name>
    <dbReference type="NCBI Taxonomy" id="5537"/>
    <lineage>
        <taxon>Eukaryota</taxon>
        <taxon>Fungi</taxon>
        <taxon>Dikarya</taxon>
        <taxon>Basidiomycota</taxon>
        <taxon>Pucciniomycotina</taxon>
        <taxon>Microbotryomycetes</taxon>
        <taxon>Sporidiobolales</taxon>
        <taxon>Sporidiobolaceae</taxon>
        <taxon>Rhodotorula</taxon>
    </lineage>
</organism>
<dbReference type="GO" id="GO:0032456">
    <property type="term" value="P:endocytic recycling"/>
    <property type="evidence" value="ECO:0007669"/>
    <property type="project" value="TreeGrafter"/>
</dbReference>
<dbReference type="GO" id="GO:0006896">
    <property type="term" value="P:Golgi to vacuole transport"/>
    <property type="evidence" value="ECO:0007669"/>
    <property type="project" value="TreeGrafter"/>
</dbReference>
<evidence type="ECO:0000313" key="4">
    <source>
        <dbReference type="Proteomes" id="UP000777482"/>
    </source>
</evidence>
<dbReference type="GO" id="GO:0019905">
    <property type="term" value="F:syntaxin binding"/>
    <property type="evidence" value="ECO:0007669"/>
    <property type="project" value="TreeGrafter"/>
</dbReference>
<keyword evidence="4" id="KW-1185">Reference proteome</keyword>
<evidence type="ECO:0000259" key="2">
    <source>
        <dbReference type="Pfam" id="PF04129"/>
    </source>
</evidence>
<dbReference type="AlphaFoldDB" id="A0A9P6W8N2"/>
<dbReference type="InterPro" id="IPR048319">
    <property type="entry name" value="Vps52_CC"/>
</dbReference>
<proteinExistence type="predicted"/>
<dbReference type="GO" id="GO:0005829">
    <property type="term" value="C:cytosol"/>
    <property type="evidence" value="ECO:0007669"/>
    <property type="project" value="GOC"/>
</dbReference>
<feature type="compositionally biased region" description="Basic and acidic residues" evidence="1">
    <location>
        <begin position="421"/>
        <end position="431"/>
    </location>
</feature>
<dbReference type="GO" id="GO:0000938">
    <property type="term" value="C:GARP complex"/>
    <property type="evidence" value="ECO:0007669"/>
    <property type="project" value="TreeGrafter"/>
</dbReference>
<accession>A0A9P6W8N2</accession>
<feature type="region of interest" description="Disordered" evidence="1">
    <location>
        <begin position="531"/>
        <end position="554"/>
    </location>
</feature>
<evidence type="ECO:0000313" key="3">
    <source>
        <dbReference type="EMBL" id="KAG0666076.1"/>
    </source>
</evidence>
<evidence type="ECO:0000256" key="1">
    <source>
        <dbReference type="SAM" id="MobiDB-lite"/>
    </source>
</evidence>
<sequence length="752" mass="80759">MTTIAQLIGWDPLTHTAQDSTAILDAVKPDDYPLYAPDANALGTDIRSAYADALATKEHAEHIQDCAFLERASDFVQLHDQVEASTQLLDELSSFLSTFQRDLYAVSNHISDLQGRSKTIEARLEARKAVERSLHPFVASITIPPSLISTITESDINSAFIAAVYNLDARLGAIRGGARVESRRALDDVAEGLRVTAAAKILPHLVSLLKPYTVSITPSLPSLHTRLLALKPLFDFLRRHAARQAHEFQKAYVQTVRWYLETAFRRYVRALEKIRTSSTQQQQQSSEPIGIVNAGVDASLALLQQRRSAQQSQARSRSQHANDARSSATTVALDHARIDGPNVIQAHQANDRNFHPSPEELFRSCALVLASNAASEYAFISTFFGQHSTLEVGTSSNGQFDAMRRRSSAASASASVLGSATHEHERERNGDVDSDGGQTVGATRQTAAATTPGLKRMASSVSGSTSLHSRAIQEEKVQRVVVDGLWKQVMEPALEYTRNFINALLDPVPPSTISLLAMVRLNDSLLTALASTSPDTDMDSPSRTPVSDQSGGLPPCPALEPHLLAVRMQLLPILSKLMSAHVDSLRRINGSPAPASSGGGGGVGGMFARATGAVVGGAAGGGGSVKDSVVKVVIGRYAELFTAAVALWSSGSEEPAALGGAADEDAEEAARRAKPVDGDDEMAFASLLRIRQEVDKLLAFQASKQADPAKRRAFMVAHCQELLHDLSAGHSSHPRTQAEVAHYRELARRAGP</sequence>
<dbReference type="InterPro" id="IPR007258">
    <property type="entry name" value="Vps52"/>
</dbReference>
<comment type="caution">
    <text evidence="3">The sequence shown here is derived from an EMBL/GenBank/DDBJ whole genome shotgun (WGS) entry which is preliminary data.</text>
</comment>
<dbReference type="Pfam" id="PF04129">
    <property type="entry name" value="Vps52_CC"/>
    <property type="match status" value="1"/>
</dbReference>
<dbReference type="Proteomes" id="UP000777482">
    <property type="component" value="Unassembled WGS sequence"/>
</dbReference>
<dbReference type="OrthoDB" id="19482at2759"/>
<feature type="compositionally biased region" description="Low complexity" evidence="1">
    <location>
        <begin position="531"/>
        <end position="545"/>
    </location>
</feature>
<gene>
    <name evidence="3" type="ORF">C6P46_005427</name>
</gene>
<feature type="region of interest" description="Disordered" evidence="1">
    <location>
        <begin position="401"/>
        <end position="468"/>
    </location>
</feature>
<feature type="region of interest" description="Disordered" evidence="1">
    <location>
        <begin position="307"/>
        <end position="330"/>
    </location>
</feature>
<dbReference type="PANTHER" id="PTHR14190:SF7">
    <property type="entry name" value="VACUOLAR PROTEIN SORTING-ASSOCIATED PROTEIN 52 HOMOLOG"/>
    <property type="match status" value="1"/>
</dbReference>
<protein>
    <recommendedName>
        <fullName evidence="2">Vps52 coiled-coil domain-containing protein</fullName>
    </recommendedName>
</protein>
<feature type="compositionally biased region" description="Polar residues" evidence="1">
    <location>
        <begin position="459"/>
        <end position="468"/>
    </location>
</feature>
<dbReference type="EMBL" id="PUHQ01000006">
    <property type="protein sequence ID" value="KAG0666076.1"/>
    <property type="molecule type" value="Genomic_DNA"/>
</dbReference>
<name>A0A9P6W8N2_RHOMI</name>